<dbReference type="SUPFAM" id="SSF51735">
    <property type="entry name" value="NAD(P)-binding Rossmann-fold domains"/>
    <property type="match status" value="1"/>
</dbReference>
<evidence type="ECO:0000256" key="2">
    <source>
        <dbReference type="ARBA" id="ARBA00023002"/>
    </source>
</evidence>
<dbReference type="InterPro" id="IPR020904">
    <property type="entry name" value="Sc_DH/Rdtase_CS"/>
</dbReference>
<dbReference type="PRINTS" id="PR00081">
    <property type="entry name" value="GDHRDH"/>
</dbReference>
<dbReference type="PANTHER" id="PTHR24322:SF736">
    <property type="entry name" value="RETINOL DEHYDROGENASE 10"/>
    <property type="match status" value="1"/>
</dbReference>
<dbReference type="PROSITE" id="PS00061">
    <property type="entry name" value="ADH_SHORT"/>
    <property type="match status" value="1"/>
</dbReference>
<dbReference type="CDD" id="cd05233">
    <property type="entry name" value="SDR_c"/>
    <property type="match status" value="1"/>
</dbReference>
<dbReference type="GO" id="GO:0016616">
    <property type="term" value="F:oxidoreductase activity, acting on the CH-OH group of donors, NAD or NADP as acceptor"/>
    <property type="evidence" value="ECO:0007669"/>
    <property type="project" value="TreeGrafter"/>
</dbReference>
<dbReference type="RefSeq" id="WP_085326044.1">
    <property type="nucleotide sequence ID" value="NZ_NCXP01000020.1"/>
</dbReference>
<reference evidence="4 5" key="1">
    <citation type="submission" date="2017-04" db="EMBL/GenBank/DDBJ databases">
        <title>The new phylogeny of genus Mycobacterium.</title>
        <authorList>
            <person name="Tortoli E."/>
            <person name="Trovato A."/>
            <person name="Cirillo D.M."/>
        </authorList>
    </citation>
    <scope>NUCLEOTIDE SEQUENCE [LARGE SCALE GENOMIC DNA]</scope>
    <source>
        <strain evidence="4 5">TBL 1200985</strain>
    </source>
</reference>
<proteinExistence type="inferred from homology"/>
<sequence>MTDRTSIGVKVRGKVEQKVIVITGGARGIGLATATALHTLGARVAIGDIDEAMVKESGADLGLDVYGKLDVTDPTSFSEFLDAVERQIGPIDVLVNNAGIMPVGRIVDEPDAVTRRILDINVYGVILGSRLAAQRMVPRGRGHVINVASLAGEIYAVGLATYCASKHAVVAFTDSARLEYRSAGVKFSLVLPSFVNTELTAGTAGVKGFKNAEPADIANAIVGLIAHPKPRARVTKAAGAMVVAQRFMPRQVSEGLNRILGGEHVFTDDVDVEKRRAYEARARGEG</sequence>
<protein>
    <submittedName>
        <fullName evidence="4">Short-chain dehydrogenase</fullName>
    </submittedName>
</protein>
<dbReference type="PRINTS" id="PR00080">
    <property type="entry name" value="SDRFAMILY"/>
</dbReference>
<dbReference type="OrthoDB" id="9775296at2"/>
<evidence type="ECO:0000256" key="3">
    <source>
        <dbReference type="RuleBase" id="RU000363"/>
    </source>
</evidence>
<evidence type="ECO:0000256" key="1">
    <source>
        <dbReference type="ARBA" id="ARBA00006484"/>
    </source>
</evidence>
<dbReference type="NCBIfam" id="NF005878">
    <property type="entry name" value="PRK07825.1"/>
    <property type="match status" value="1"/>
</dbReference>
<keyword evidence="2" id="KW-0560">Oxidoreductase</keyword>
<comment type="caution">
    <text evidence="4">The sequence shown here is derived from an EMBL/GenBank/DDBJ whole genome shotgun (WGS) entry which is preliminary data.</text>
</comment>
<dbReference type="Proteomes" id="UP000193247">
    <property type="component" value="Unassembled WGS sequence"/>
</dbReference>
<dbReference type="InterPro" id="IPR036291">
    <property type="entry name" value="NAD(P)-bd_dom_sf"/>
</dbReference>
<keyword evidence="5" id="KW-1185">Reference proteome</keyword>
<evidence type="ECO:0000313" key="4">
    <source>
        <dbReference type="EMBL" id="OSC39778.1"/>
    </source>
</evidence>
<evidence type="ECO:0000313" key="5">
    <source>
        <dbReference type="Proteomes" id="UP000193247"/>
    </source>
</evidence>
<dbReference type="AlphaFoldDB" id="A0A1X2LU19"/>
<organism evidence="4 5">
    <name type="scientific">Mycobacterium decipiens</name>
    <dbReference type="NCBI Taxonomy" id="1430326"/>
    <lineage>
        <taxon>Bacteria</taxon>
        <taxon>Bacillati</taxon>
        <taxon>Actinomycetota</taxon>
        <taxon>Actinomycetes</taxon>
        <taxon>Mycobacteriales</taxon>
        <taxon>Mycobacteriaceae</taxon>
        <taxon>Mycobacterium</taxon>
    </lineage>
</organism>
<name>A0A1X2LU19_9MYCO</name>
<comment type="similarity">
    <text evidence="1 3">Belongs to the short-chain dehydrogenases/reductases (SDR) family.</text>
</comment>
<dbReference type="PANTHER" id="PTHR24322">
    <property type="entry name" value="PKSB"/>
    <property type="match status" value="1"/>
</dbReference>
<dbReference type="STRING" id="1430326.B8W66_15825"/>
<accession>A0A1X2LU19</accession>
<dbReference type="Pfam" id="PF00106">
    <property type="entry name" value="adh_short"/>
    <property type="match status" value="1"/>
</dbReference>
<gene>
    <name evidence="4" type="ORF">B8W66_15825</name>
</gene>
<dbReference type="Gene3D" id="3.40.50.720">
    <property type="entry name" value="NAD(P)-binding Rossmann-like Domain"/>
    <property type="match status" value="1"/>
</dbReference>
<dbReference type="EMBL" id="NCXP01000020">
    <property type="protein sequence ID" value="OSC39778.1"/>
    <property type="molecule type" value="Genomic_DNA"/>
</dbReference>
<dbReference type="InterPro" id="IPR002347">
    <property type="entry name" value="SDR_fam"/>
</dbReference>